<evidence type="ECO:0000313" key="4">
    <source>
        <dbReference type="Proteomes" id="UP000077315"/>
    </source>
</evidence>
<evidence type="ECO:0000259" key="2">
    <source>
        <dbReference type="PROSITE" id="PS00028"/>
    </source>
</evidence>
<dbReference type="GeneID" id="28993318"/>
<evidence type="ECO:0000313" key="3">
    <source>
        <dbReference type="EMBL" id="OAD68549.1"/>
    </source>
</evidence>
<dbReference type="InterPro" id="IPR013087">
    <property type="entry name" value="Znf_C2H2_type"/>
</dbReference>
<dbReference type="RefSeq" id="XP_018286589.1">
    <property type="nucleotide sequence ID" value="XM_018432412.1"/>
</dbReference>
<reference evidence="4" key="1">
    <citation type="submission" date="2015-06" db="EMBL/GenBank/DDBJ databases">
        <title>Expansion of signal transduction pathways in fungi by whole-genome duplication.</title>
        <authorList>
            <consortium name="DOE Joint Genome Institute"/>
            <person name="Corrochano L.M."/>
            <person name="Kuo A."/>
            <person name="Marcet-Houben M."/>
            <person name="Polaino S."/>
            <person name="Salamov A."/>
            <person name="Villalobos J.M."/>
            <person name="Alvarez M.I."/>
            <person name="Avalos J."/>
            <person name="Benito E.P."/>
            <person name="Benoit I."/>
            <person name="Burger G."/>
            <person name="Camino L.P."/>
            <person name="Canovas D."/>
            <person name="Cerda-Olmedo E."/>
            <person name="Cheng J.-F."/>
            <person name="Dominguez A."/>
            <person name="Elias M."/>
            <person name="Eslava A.P."/>
            <person name="Glaser F."/>
            <person name="Grimwood J."/>
            <person name="Gutierrez G."/>
            <person name="Heitman J."/>
            <person name="Henrissat B."/>
            <person name="Iturriaga E.A."/>
            <person name="Lang B.F."/>
            <person name="Lavin J.L."/>
            <person name="Lee S."/>
            <person name="Li W."/>
            <person name="Lindquist E."/>
            <person name="Lopez-Garcia S."/>
            <person name="Luque E.M."/>
            <person name="Marcos A.T."/>
            <person name="Martin J."/>
            <person name="McCluskey K."/>
            <person name="Medina H.R."/>
            <person name="Miralles-Duran A."/>
            <person name="Miyazaki A."/>
            <person name="Munoz-Torres E."/>
            <person name="Oguiza J.A."/>
            <person name="Ohm R."/>
            <person name="Olmedo M."/>
            <person name="Orejas M."/>
            <person name="Ortiz-Castellanos L."/>
            <person name="Pisabarro A.G."/>
            <person name="Rodriguez-Romero J."/>
            <person name="Ruiz-Herrera J."/>
            <person name="Ruiz-Vazquez R."/>
            <person name="Sanz C."/>
            <person name="Schackwitz W."/>
            <person name="Schmutz J."/>
            <person name="Shahriari M."/>
            <person name="Shelest E."/>
            <person name="Silva-Franco F."/>
            <person name="Soanes D."/>
            <person name="Syed K."/>
            <person name="Tagua V.G."/>
            <person name="Talbot N.J."/>
            <person name="Thon M."/>
            <person name="De vries R.P."/>
            <person name="Wiebenga A."/>
            <person name="Yadav J.S."/>
            <person name="Braun E.L."/>
            <person name="Baker S."/>
            <person name="Garre V."/>
            <person name="Horwitz B."/>
            <person name="Torres-Martinez S."/>
            <person name="Idnurm A."/>
            <person name="Herrera-Estrella A."/>
            <person name="Gabaldon T."/>
            <person name="Grigoriev I.V."/>
        </authorList>
    </citation>
    <scope>NUCLEOTIDE SEQUENCE [LARGE SCALE GENOMIC DNA]</scope>
    <source>
        <strain evidence="4">NRRL 1555(-)</strain>
    </source>
</reference>
<dbReference type="OrthoDB" id="2267841at2759"/>
<feature type="domain" description="C2H2-type" evidence="2">
    <location>
        <begin position="266"/>
        <end position="288"/>
    </location>
</feature>
<organism evidence="3 4">
    <name type="scientific">Phycomyces blakesleeanus (strain ATCC 8743b / DSM 1359 / FGSC 10004 / NBRC 33097 / NRRL 1555)</name>
    <dbReference type="NCBI Taxonomy" id="763407"/>
    <lineage>
        <taxon>Eukaryota</taxon>
        <taxon>Fungi</taxon>
        <taxon>Fungi incertae sedis</taxon>
        <taxon>Mucoromycota</taxon>
        <taxon>Mucoromycotina</taxon>
        <taxon>Mucoromycetes</taxon>
        <taxon>Mucorales</taxon>
        <taxon>Phycomycetaceae</taxon>
        <taxon>Phycomyces</taxon>
    </lineage>
</organism>
<accession>A0A167KP44</accession>
<name>A0A167KP44_PHYB8</name>
<gene>
    <name evidence="3" type="ORF">PHYBLDRAFT_150143</name>
</gene>
<dbReference type="EMBL" id="KV440994">
    <property type="protein sequence ID" value="OAD68549.1"/>
    <property type="molecule type" value="Genomic_DNA"/>
</dbReference>
<keyword evidence="4" id="KW-1185">Reference proteome</keyword>
<proteinExistence type="predicted"/>
<dbReference type="AlphaFoldDB" id="A0A167KP44"/>
<sequence length="290" mass="33070">MDGSFCVKMLMDGYTLYVDSSKIKFWNQANKMLKRKSSAFLAQLAERLPTIVIPDLVHLPIHCKRSRIGQALITQNRNSQGYSLVTSRTAECHIRKDELERIERLNTAERLANTVQEEQMMNVDTQYDQTDSPDSNAATMADNVSVDNEFSEVNGNNSDIERDMNSDSSSSEEEGVETDVEEFVNEDPFDAPNMPENPVHWFIATFAVLFISRYVVNKDATVLIEFINQLLKIYGKDFQLPTSLIGLQRMTGFSNYTNDIKKSVVCEDCHKVYKQDVPLPTHYNFKKHGS</sequence>
<dbReference type="Proteomes" id="UP000077315">
    <property type="component" value="Unassembled WGS sequence"/>
</dbReference>
<feature type="region of interest" description="Disordered" evidence="1">
    <location>
        <begin position="152"/>
        <end position="176"/>
    </location>
</feature>
<protein>
    <submittedName>
        <fullName evidence="3">C2H2-type zinc finger transcription factor</fullName>
    </submittedName>
</protein>
<evidence type="ECO:0000256" key="1">
    <source>
        <dbReference type="SAM" id="MobiDB-lite"/>
    </source>
</evidence>
<dbReference type="InParanoid" id="A0A167KP44"/>
<dbReference type="PROSITE" id="PS00028">
    <property type="entry name" value="ZINC_FINGER_C2H2_1"/>
    <property type="match status" value="1"/>
</dbReference>
<dbReference type="VEuPathDB" id="FungiDB:PHYBLDRAFT_150143"/>